<gene>
    <name evidence="2" type="ORF">ESW18_17735</name>
    <name evidence="1" type="ORF">LV84_03536</name>
</gene>
<dbReference type="RefSeq" id="WP_086502790.1">
    <property type="nucleotide sequence ID" value="NZ_MSSV01000020.1"/>
</dbReference>
<evidence type="ECO:0000313" key="4">
    <source>
        <dbReference type="Proteomes" id="UP000321927"/>
    </source>
</evidence>
<dbReference type="EMBL" id="VORV01000015">
    <property type="protein sequence ID" value="TXD76110.1"/>
    <property type="molecule type" value="Genomic_DNA"/>
</dbReference>
<dbReference type="Gene3D" id="3.40.50.1440">
    <property type="entry name" value="Tubulin/FtsZ, GTPase domain"/>
    <property type="match status" value="1"/>
</dbReference>
<reference evidence="1 3" key="1">
    <citation type="submission" date="2018-06" db="EMBL/GenBank/DDBJ databases">
        <title>Genomic Encyclopedia of Archaeal and Bacterial Type Strains, Phase II (KMG-II): from individual species to whole genera.</title>
        <authorList>
            <person name="Goeker M."/>
        </authorList>
    </citation>
    <scope>NUCLEOTIDE SEQUENCE [LARGE SCALE GENOMIC DNA]</scope>
    <source>
        <strain evidence="1 3">DSM 22686</strain>
    </source>
</reference>
<dbReference type="EMBL" id="QKZU01000016">
    <property type="protein sequence ID" value="PZX52127.1"/>
    <property type="molecule type" value="Genomic_DNA"/>
</dbReference>
<dbReference type="AlphaFoldDB" id="A0A2W7R8X0"/>
<dbReference type="Proteomes" id="UP000321927">
    <property type="component" value="Unassembled WGS sequence"/>
</dbReference>
<sequence>MATKLRRTLFIGLGGTGLQAVLHTKKRLQETYGEVPPMMGFLSIDTDSNSINKTLKTKTGEIVKLDASEFHSMTVQNPKDIYQQQTALFSWMPEENLPAMSTIQFGAGQVRTTGRFAAFCHYLDLQTLISNKITKIANVDNVGAKYSLANEVVEIHMVFSLGGGTGSGTFIDAAYILRDVVNKQFVLNTKVFGYAVLPDVFAQMDPGGPSMARVRPNGFAALKELDYLMHLKANSPPFVIDYGQGNRISTNQTPFDSVMLINNSNQAGHIYTKIEDLAELISLGLTIGGSELGENVQSVMDNVVTMVNGGVLDVENKKAWASGMGICEIYFDGNKLGNIYAEKVINQLIHNINNACSDNNNIANTWIDSPEVMIRENNGQDNVIDRLLDAAPNVAFFDINDAKNAKPELDQYLESVKPNLDSIQDNVIEFVSEVDVQLAKLIKTELNKLCGVGNSIEILKEISNQIKIFKAEMTEEISQFSVKIDNLNPQLQSAVNSLNDANSLFFNKRNAVSNAKEDLVGLVNEMAKSNREKVRREYANRFFNSLQTKVEAYLEKANSLKVTLKSISEKASNQVNFLQNNVNEDHKTFVIELQGHYANQISITDQDIAVNQFVKTLDGNQLFDFMEMNEVLIREKMWNYARNLEGALGWRNKNIEEVIEDLPEEKIEAIIQQAILRSTPLFGYNYRGLVIGKQLHHSFFVGLPQSGNNSRFERDKYFKSFVSGTTNVDFTTTGIKDKIIIYRQIVSVPGYSLAGVEGYENVYKNMSSHHNFHVDKTWEQRMARENFSIHPDRGQDNSIELWVKGIIFGFIKNEGDKYYIKSQSNGDPLENFWHQLSQTSYRDDAFDVFKNSIGVFEGELKQSIQKLRNELGDTKINDKIQNVSSENYVNDYSQVNISIRELKDDTRTYQGVLDLLSKEVRFVETELKK</sequence>
<name>A0A2W7R8X0_9BACT</name>
<dbReference type="SUPFAM" id="SSF52490">
    <property type="entry name" value="Tubulin nucleotide-binding domain-like"/>
    <property type="match status" value="1"/>
</dbReference>
<reference evidence="2 4" key="2">
    <citation type="submission" date="2019-08" db="EMBL/GenBank/DDBJ databases">
        <title>Genome of Algoriphagus ratkowskyi IC026.</title>
        <authorList>
            <person name="Bowman J.P."/>
        </authorList>
    </citation>
    <scope>NUCLEOTIDE SEQUENCE [LARGE SCALE GENOMIC DNA]</scope>
    <source>
        <strain evidence="2 4">IC026</strain>
    </source>
</reference>
<dbReference type="InterPro" id="IPR025904">
    <property type="entry name" value="Tubulin-like"/>
</dbReference>
<keyword evidence="4" id="KW-1185">Reference proteome</keyword>
<dbReference type="InterPro" id="IPR036525">
    <property type="entry name" value="Tubulin/FtsZ_GTPase_sf"/>
</dbReference>
<dbReference type="Proteomes" id="UP000249115">
    <property type="component" value="Unassembled WGS sequence"/>
</dbReference>
<accession>A0A2W7R8X0</accession>
<evidence type="ECO:0000313" key="2">
    <source>
        <dbReference type="EMBL" id="TXD76110.1"/>
    </source>
</evidence>
<dbReference type="Pfam" id="PF13809">
    <property type="entry name" value="Tubulin_2"/>
    <property type="match status" value="1"/>
</dbReference>
<protein>
    <submittedName>
        <fullName evidence="1">Tubulin-like protein</fullName>
    </submittedName>
</protein>
<proteinExistence type="predicted"/>
<dbReference type="OrthoDB" id="3400278at2"/>
<evidence type="ECO:0000313" key="3">
    <source>
        <dbReference type="Proteomes" id="UP000249115"/>
    </source>
</evidence>
<evidence type="ECO:0000313" key="1">
    <source>
        <dbReference type="EMBL" id="PZX52127.1"/>
    </source>
</evidence>
<organism evidence="1 3">
    <name type="scientific">Algoriphagus ratkowskyi</name>
    <dbReference type="NCBI Taxonomy" id="57028"/>
    <lineage>
        <taxon>Bacteria</taxon>
        <taxon>Pseudomonadati</taxon>
        <taxon>Bacteroidota</taxon>
        <taxon>Cytophagia</taxon>
        <taxon>Cytophagales</taxon>
        <taxon>Cyclobacteriaceae</taxon>
        <taxon>Algoriphagus</taxon>
    </lineage>
</organism>
<comment type="caution">
    <text evidence="1">The sequence shown here is derived from an EMBL/GenBank/DDBJ whole genome shotgun (WGS) entry which is preliminary data.</text>
</comment>